<dbReference type="AlphaFoldDB" id="A0A9D2QFV0"/>
<dbReference type="Pfam" id="PF13930">
    <property type="entry name" value="Endonuclea_NS_2"/>
    <property type="match status" value="1"/>
</dbReference>
<feature type="region of interest" description="Disordered" evidence="1">
    <location>
        <begin position="273"/>
        <end position="315"/>
    </location>
</feature>
<gene>
    <name evidence="3" type="ORF">H9926_00310</name>
</gene>
<dbReference type="InterPro" id="IPR044929">
    <property type="entry name" value="DNA/RNA_non-sp_Endonuclease_sf"/>
</dbReference>
<dbReference type="GO" id="GO:0004519">
    <property type="term" value="F:endonuclease activity"/>
    <property type="evidence" value="ECO:0007669"/>
    <property type="project" value="UniProtKB-KW"/>
</dbReference>
<protein>
    <submittedName>
        <fullName evidence="3">DNA/RNA non-specific endonuclease</fullName>
    </submittedName>
</protein>
<accession>A0A9D2QFV0</accession>
<comment type="caution">
    <text evidence="3">The sequence shown here is derived from an EMBL/GenBank/DDBJ whole genome shotgun (WGS) entry which is preliminary data.</text>
</comment>
<dbReference type="Gene3D" id="3.40.10.10">
    <property type="entry name" value="DNA Methylphosphotriester Repair Domain"/>
    <property type="match status" value="1"/>
</dbReference>
<dbReference type="EMBL" id="DWVS01000011">
    <property type="protein sequence ID" value="HJC86448.1"/>
    <property type="molecule type" value="Genomic_DNA"/>
</dbReference>
<organism evidence="3 4">
    <name type="scientific">Candidatus Eisenbergiella intestinigallinarum</name>
    <dbReference type="NCBI Taxonomy" id="2838549"/>
    <lineage>
        <taxon>Bacteria</taxon>
        <taxon>Bacillati</taxon>
        <taxon>Bacillota</taxon>
        <taxon>Clostridia</taxon>
        <taxon>Lachnospirales</taxon>
        <taxon>Lachnospiraceae</taxon>
        <taxon>Eisenbergiella</taxon>
    </lineage>
</organism>
<evidence type="ECO:0000259" key="2">
    <source>
        <dbReference type="Pfam" id="PF13930"/>
    </source>
</evidence>
<feature type="compositionally biased region" description="Polar residues" evidence="1">
    <location>
        <begin position="299"/>
        <end position="314"/>
    </location>
</feature>
<reference evidence="3" key="2">
    <citation type="submission" date="2021-04" db="EMBL/GenBank/DDBJ databases">
        <authorList>
            <person name="Gilroy R."/>
        </authorList>
    </citation>
    <scope>NUCLEOTIDE SEQUENCE</scope>
    <source>
        <strain evidence="3">ChiBcec1-1630</strain>
    </source>
</reference>
<feature type="domain" description="Type VII secretion system protein EssD-like" evidence="2">
    <location>
        <begin position="113"/>
        <end position="240"/>
    </location>
</feature>
<keyword evidence="3" id="KW-0255">Endonuclease</keyword>
<evidence type="ECO:0000256" key="1">
    <source>
        <dbReference type="SAM" id="MobiDB-lite"/>
    </source>
</evidence>
<keyword evidence="3" id="KW-0378">Hydrolase</keyword>
<dbReference type="InterPro" id="IPR044927">
    <property type="entry name" value="Endonuclea_NS_2"/>
</dbReference>
<proteinExistence type="predicted"/>
<evidence type="ECO:0000313" key="3">
    <source>
        <dbReference type="EMBL" id="HJC86448.1"/>
    </source>
</evidence>
<dbReference type="SUPFAM" id="SSF57884">
    <property type="entry name" value="Ada DNA repair protein, N-terminal domain (N-Ada 10)"/>
    <property type="match status" value="1"/>
</dbReference>
<name>A0A9D2QFV0_9FIRM</name>
<sequence>MRRKLEGPAGSLGLSGRKTLRRIGRRVRTAALLLLTAAALLAAGCGGGQFPAGWELAGEAFSGGENENPDGFAAGADGTPQAGVYAGDPYEAVNGNIPYFTEEELSRGTESFEMYSELDRLGRCGEAFASVGQDLMPAESRESISQVKPSGWQTARYDTVDGGYLYNRCHLIGYQLTAENANEKNLITGTRYMNVEGMLPFENMTADYIKETGNHVLYRVTPEFQGDELVARGVLMEAQSVEDGGEGISFCVFVYNVQPGIEIDYATGDSWLAEESGGSQETGENEAGAASGRTEDGVSGSQSEETEYVLNTGTRRFHKPDCSSVKEMKQENRENFFGTREELLEEGYEPCGRCRP</sequence>
<dbReference type="Proteomes" id="UP000823922">
    <property type="component" value="Unassembled WGS sequence"/>
</dbReference>
<dbReference type="InterPro" id="IPR035451">
    <property type="entry name" value="Ada-like_dom_sf"/>
</dbReference>
<dbReference type="Gene3D" id="3.40.570.10">
    <property type="entry name" value="Extracellular Endonuclease, subunit A"/>
    <property type="match status" value="1"/>
</dbReference>
<evidence type="ECO:0000313" key="4">
    <source>
        <dbReference type="Proteomes" id="UP000823922"/>
    </source>
</evidence>
<keyword evidence="3" id="KW-0540">Nuclease</keyword>
<reference evidence="3" key="1">
    <citation type="journal article" date="2021" name="PeerJ">
        <title>Extensive microbial diversity within the chicken gut microbiome revealed by metagenomics and culture.</title>
        <authorList>
            <person name="Gilroy R."/>
            <person name="Ravi A."/>
            <person name="Getino M."/>
            <person name="Pursley I."/>
            <person name="Horton D.L."/>
            <person name="Alikhan N.F."/>
            <person name="Baker D."/>
            <person name="Gharbi K."/>
            <person name="Hall N."/>
            <person name="Watson M."/>
            <person name="Adriaenssens E.M."/>
            <person name="Foster-Nyarko E."/>
            <person name="Jarju S."/>
            <person name="Secka A."/>
            <person name="Antonio M."/>
            <person name="Oren A."/>
            <person name="Chaudhuri R.R."/>
            <person name="La Ragione R."/>
            <person name="Hildebrand F."/>
            <person name="Pallen M.J."/>
        </authorList>
    </citation>
    <scope>NUCLEOTIDE SEQUENCE</scope>
    <source>
        <strain evidence="3">ChiBcec1-1630</strain>
    </source>
</reference>